<protein>
    <submittedName>
        <fullName evidence="1">Uncharacterized protein</fullName>
    </submittedName>
</protein>
<organism evidence="1 2">
    <name type="scientific">Dipteronia dyeriana</name>
    <dbReference type="NCBI Taxonomy" id="168575"/>
    <lineage>
        <taxon>Eukaryota</taxon>
        <taxon>Viridiplantae</taxon>
        <taxon>Streptophyta</taxon>
        <taxon>Embryophyta</taxon>
        <taxon>Tracheophyta</taxon>
        <taxon>Spermatophyta</taxon>
        <taxon>Magnoliopsida</taxon>
        <taxon>eudicotyledons</taxon>
        <taxon>Gunneridae</taxon>
        <taxon>Pentapetalae</taxon>
        <taxon>rosids</taxon>
        <taxon>malvids</taxon>
        <taxon>Sapindales</taxon>
        <taxon>Sapindaceae</taxon>
        <taxon>Hippocastanoideae</taxon>
        <taxon>Acereae</taxon>
        <taxon>Dipteronia</taxon>
    </lineage>
</organism>
<dbReference type="Proteomes" id="UP001280121">
    <property type="component" value="Unassembled WGS sequence"/>
</dbReference>
<proteinExistence type="predicted"/>
<evidence type="ECO:0000313" key="2">
    <source>
        <dbReference type="Proteomes" id="UP001280121"/>
    </source>
</evidence>
<accession>A0AAD9TSJ8</accession>
<dbReference type="EMBL" id="JANJYI010000007">
    <property type="protein sequence ID" value="KAK2641381.1"/>
    <property type="molecule type" value="Genomic_DNA"/>
</dbReference>
<sequence length="147" mass="16303">MIDDTNWTTGLGIRVESIFKDLQYPVASMRVRLHPRRMEDFRCEVSAKEAPSRAICGGVDVVLVTNDNFGDASRFGTVSKRSAVLDQGLVSERAIGDEYGGVGADVEGDDGAELGVKRLDVRFKFKQRFSEQEKVADDGKNEGAWWE</sequence>
<dbReference type="AlphaFoldDB" id="A0AAD9TSJ8"/>
<reference evidence="1" key="1">
    <citation type="journal article" date="2023" name="Plant J.">
        <title>Genome sequences and population genomics provide insights into the demographic history, inbreeding, and mutation load of two 'living fossil' tree species of Dipteronia.</title>
        <authorList>
            <person name="Feng Y."/>
            <person name="Comes H.P."/>
            <person name="Chen J."/>
            <person name="Zhu S."/>
            <person name="Lu R."/>
            <person name="Zhang X."/>
            <person name="Li P."/>
            <person name="Qiu J."/>
            <person name="Olsen K.M."/>
            <person name="Qiu Y."/>
        </authorList>
    </citation>
    <scope>NUCLEOTIDE SEQUENCE</scope>
    <source>
        <strain evidence="1">KIB01</strain>
    </source>
</reference>
<comment type="caution">
    <text evidence="1">The sequence shown here is derived from an EMBL/GenBank/DDBJ whole genome shotgun (WGS) entry which is preliminary data.</text>
</comment>
<gene>
    <name evidence="1" type="ORF">Ddye_023144</name>
</gene>
<name>A0AAD9TSJ8_9ROSI</name>
<evidence type="ECO:0000313" key="1">
    <source>
        <dbReference type="EMBL" id="KAK2641381.1"/>
    </source>
</evidence>
<keyword evidence="2" id="KW-1185">Reference proteome</keyword>